<feature type="repeat" description="PPR" evidence="4">
    <location>
        <begin position="178"/>
        <end position="212"/>
    </location>
</feature>
<dbReference type="PROSITE" id="PS51375">
    <property type="entry name" value="PPR"/>
    <property type="match status" value="1"/>
</dbReference>
<keyword evidence="2" id="KW-0677">Repeat</keyword>
<dbReference type="InterPro" id="IPR002885">
    <property type="entry name" value="PPR_rpt"/>
</dbReference>
<proteinExistence type="inferred from homology"/>
<dbReference type="GO" id="GO:0003729">
    <property type="term" value="F:mRNA binding"/>
    <property type="evidence" value="ECO:0007669"/>
    <property type="project" value="UniProtKB-ARBA"/>
</dbReference>
<feature type="repeat" description="TPR" evidence="3">
    <location>
        <begin position="391"/>
        <end position="424"/>
    </location>
</feature>
<dbReference type="Pfam" id="PF01535">
    <property type="entry name" value="PPR"/>
    <property type="match status" value="3"/>
</dbReference>
<dbReference type="PANTHER" id="PTHR45717:SF57">
    <property type="entry name" value="PENTACOTRIPEPTIDE-REPEAT REGION OF PRORP DOMAIN-CONTAINING PROTEIN"/>
    <property type="match status" value="1"/>
</dbReference>
<dbReference type="InterPro" id="IPR019734">
    <property type="entry name" value="TPR_rpt"/>
</dbReference>
<organism evidence="5 6">
    <name type="scientific">Striga asiatica</name>
    <name type="common">Asiatic witchweed</name>
    <name type="synonym">Buchnera asiatica</name>
    <dbReference type="NCBI Taxonomy" id="4170"/>
    <lineage>
        <taxon>Eukaryota</taxon>
        <taxon>Viridiplantae</taxon>
        <taxon>Streptophyta</taxon>
        <taxon>Embryophyta</taxon>
        <taxon>Tracheophyta</taxon>
        <taxon>Spermatophyta</taxon>
        <taxon>Magnoliopsida</taxon>
        <taxon>eudicotyledons</taxon>
        <taxon>Gunneridae</taxon>
        <taxon>Pentapetalae</taxon>
        <taxon>asterids</taxon>
        <taxon>lamiids</taxon>
        <taxon>Lamiales</taxon>
        <taxon>Orobanchaceae</taxon>
        <taxon>Buchnereae</taxon>
        <taxon>Striga</taxon>
    </lineage>
</organism>
<gene>
    <name evidence="5" type="ORF">STAS_01007</name>
</gene>
<evidence type="ECO:0000256" key="2">
    <source>
        <dbReference type="ARBA" id="ARBA00022737"/>
    </source>
</evidence>
<dbReference type="NCBIfam" id="TIGR00756">
    <property type="entry name" value="PPR"/>
    <property type="match status" value="1"/>
</dbReference>
<dbReference type="InterPro" id="IPR011990">
    <property type="entry name" value="TPR-like_helical_dom_sf"/>
</dbReference>
<keyword evidence="3" id="KW-0802">TPR repeat</keyword>
<comment type="caution">
    <text evidence="5">The sequence shown here is derived from an EMBL/GenBank/DDBJ whole genome shotgun (WGS) entry which is preliminary data.</text>
</comment>
<accession>A0A5A7NYP7</accession>
<evidence type="ECO:0000256" key="3">
    <source>
        <dbReference type="PROSITE-ProRule" id="PRU00339"/>
    </source>
</evidence>
<dbReference type="PANTHER" id="PTHR45717">
    <property type="entry name" value="OS12G0527900 PROTEIN"/>
    <property type="match status" value="1"/>
</dbReference>
<sequence length="479" mass="54762">MKLVSNSFALKSGVCYLIRKLQIRYLCAVPARTRSSMKKPSSGSLYSRISPLGDPNLSVATVLDQWIVDGNYTCRWELQKIIRVLMVHKRFKHALEVSLWMTNKRGYAIAPYDAALRLKLICKNFGIEQVEKYFEKIPEKLKTFHVYLSLLNCYTVARSVEKAESTMQKARDLGYVSKPIWYNLMMQLYHKVGNREKVTDLLAEMDADGISPDQFTFFVCMSSSAESSDAVGMSKILKIMESDPTLNTGWQAHFMAAEGYLKMGMVDEALAILNKMERKSVKLEKEDLMFIFLIKLYAEAQKKDAVYRVWNRRKKTGKLTNKVYISMMRALGKFEDIEGMEKILHDWDWSGLSLDFRVPNFLVDIYCSSGRLGRAVALIARVSSRGCGREVVKWCQLAERYMKENEMPKAVEALKKAMVECPPNVGARETLAACLECLEKGGNREKAVKLVKSVRMRGVCREGDMSRLMRDVEFESCVK</sequence>
<dbReference type="PROSITE" id="PS50005">
    <property type="entry name" value="TPR"/>
    <property type="match status" value="1"/>
</dbReference>
<comment type="similarity">
    <text evidence="1">Belongs to the PPR family. P subfamily.</text>
</comment>
<dbReference type="AlphaFoldDB" id="A0A5A7NYP7"/>
<dbReference type="GO" id="GO:0005739">
    <property type="term" value="C:mitochondrion"/>
    <property type="evidence" value="ECO:0007669"/>
    <property type="project" value="TreeGrafter"/>
</dbReference>
<protein>
    <submittedName>
        <fullName evidence="5">Pentatricopeptide repeat-containing protein</fullName>
    </submittedName>
</protein>
<keyword evidence="6" id="KW-1185">Reference proteome</keyword>
<evidence type="ECO:0000256" key="4">
    <source>
        <dbReference type="PROSITE-ProRule" id="PRU00708"/>
    </source>
</evidence>
<dbReference type="EMBL" id="BKCP01000003">
    <property type="protein sequence ID" value="GER25427.1"/>
    <property type="molecule type" value="Genomic_DNA"/>
</dbReference>
<dbReference type="Gene3D" id="1.25.40.10">
    <property type="entry name" value="Tetratricopeptide repeat domain"/>
    <property type="match status" value="2"/>
</dbReference>
<dbReference type="OrthoDB" id="1890565at2759"/>
<evidence type="ECO:0000256" key="1">
    <source>
        <dbReference type="ARBA" id="ARBA00007626"/>
    </source>
</evidence>
<name>A0A5A7NYP7_STRAF</name>
<dbReference type="Proteomes" id="UP000325081">
    <property type="component" value="Unassembled WGS sequence"/>
</dbReference>
<evidence type="ECO:0000313" key="5">
    <source>
        <dbReference type="EMBL" id="GER25427.1"/>
    </source>
</evidence>
<reference evidence="6" key="1">
    <citation type="journal article" date="2019" name="Curr. Biol.">
        <title>Genome Sequence of Striga asiatica Provides Insight into the Evolution of Plant Parasitism.</title>
        <authorList>
            <person name="Yoshida S."/>
            <person name="Kim S."/>
            <person name="Wafula E.K."/>
            <person name="Tanskanen J."/>
            <person name="Kim Y.M."/>
            <person name="Honaas L."/>
            <person name="Yang Z."/>
            <person name="Spallek T."/>
            <person name="Conn C.E."/>
            <person name="Ichihashi Y."/>
            <person name="Cheong K."/>
            <person name="Cui S."/>
            <person name="Der J.P."/>
            <person name="Gundlach H."/>
            <person name="Jiao Y."/>
            <person name="Hori C."/>
            <person name="Ishida J.K."/>
            <person name="Kasahara H."/>
            <person name="Kiba T."/>
            <person name="Kim M.S."/>
            <person name="Koo N."/>
            <person name="Laohavisit A."/>
            <person name="Lee Y.H."/>
            <person name="Lumba S."/>
            <person name="McCourt P."/>
            <person name="Mortimer J.C."/>
            <person name="Mutuku J.M."/>
            <person name="Nomura T."/>
            <person name="Sasaki-Sekimoto Y."/>
            <person name="Seto Y."/>
            <person name="Wang Y."/>
            <person name="Wakatake T."/>
            <person name="Sakakibara H."/>
            <person name="Demura T."/>
            <person name="Yamaguchi S."/>
            <person name="Yoneyama K."/>
            <person name="Manabe R.I."/>
            <person name="Nelson D.C."/>
            <person name="Schulman A.H."/>
            <person name="Timko M.P."/>
            <person name="dePamphilis C.W."/>
            <person name="Choi D."/>
            <person name="Shirasu K."/>
        </authorList>
    </citation>
    <scope>NUCLEOTIDE SEQUENCE [LARGE SCALE GENOMIC DNA]</scope>
    <source>
        <strain evidence="6">cv. UVA1</strain>
    </source>
</reference>
<dbReference type="SUPFAM" id="SSF48452">
    <property type="entry name" value="TPR-like"/>
    <property type="match status" value="1"/>
</dbReference>
<evidence type="ECO:0000313" key="6">
    <source>
        <dbReference type="Proteomes" id="UP000325081"/>
    </source>
</evidence>